<dbReference type="PANTHER" id="PTHR11051:SF8">
    <property type="entry name" value="PROTEIN-GLUCOSYLGALACTOSYLHYDROXYLYSINE GLUCOSIDASE"/>
    <property type="match status" value="1"/>
</dbReference>
<dbReference type="PANTHER" id="PTHR11051">
    <property type="entry name" value="GLYCOSYL HYDROLASE-RELATED"/>
    <property type="match status" value="1"/>
</dbReference>
<dbReference type="AlphaFoldDB" id="A0A9Y2MR76"/>
<dbReference type="Pfam" id="PF03633">
    <property type="entry name" value="Glyco_hydro_65C"/>
    <property type="match status" value="1"/>
</dbReference>
<dbReference type="GO" id="GO:0030246">
    <property type="term" value="F:carbohydrate binding"/>
    <property type="evidence" value="ECO:0007669"/>
    <property type="project" value="InterPro"/>
</dbReference>
<feature type="domain" description="Glycoside hydrolase family 65 N-terminal" evidence="5">
    <location>
        <begin position="293"/>
        <end position="548"/>
    </location>
</feature>
<evidence type="ECO:0000313" key="7">
    <source>
        <dbReference type="Proteomes" id="UP001236014"/>
    </source>
</evidence>
<dbReference type="GO" id="GO:0005992">
    <property type="term" value="P:trehalose biosynthetic process"/>
    <property type="evidence" value="ECO:0007669"/>
    <property type="project" value="InterPro"/>
</dbReference>
<dbReference type="Gene3D" id="3.40.50.1000">
    <property type="entry name" value="HAD superfamily/HAD-like"/>
    <property type="match status" value="1"/>
</dbReference>
<evidence type="ECO:0000259" key="5">
    <source>
        <dbReference type="Pfam" id="PF03636"/>
    </source>
</evidence>
<accession>A0A9Y2MR76</accession>
<feature type="domain" description="Glycoside hydrolase family 65 central catalytic" evidence="3">
    <location>
        <begin position="602"/>
        <end position="998"/>
    </location>
</feature>
<dbReference type="NCBIfam" id="TIGR00685">
    <property type="entry name" value="T6PP"/>
    <property type="match status" value="1"/>
</dbReference>
<dbReference type="InterPro" id="IPR037018">
    <property type="entry name" value="GH65_N"/>
</dbReference>
<reference evidence="6 7" key="1">
    <citation type="submission" date="2023-06" db="EMBL/GenBank/DDBJ databases">
        <authorList>
            <person name="Oyuntsetseg B."/>
            <person name="Kim S.B."/>
        </authorList>
    </citation>
    <scope>NUCLEOTIDE SEQUENCE [LARGE SCALE GENOMIC DNA]</scope>
    <source>
        <strain evidence="6 7">2-15</strain>
    </source>
</reference>
<dbReference type="Pfam" id="PF03632">
    <property type="entry name" value="Glyco_hydro_65m"/>
    <property type="match status" value="1"/>
</dbReference>
<dbReference type="InterPro" id="IPR005194">
    <property type="entry name" value="Glyco_hydro_65_C"/>
</dbReference>
<dbReference type="EMBL" id="CP127294">
    <property type="protein sequence ID" value="WIX75131.1"/>
    <property type="molecule type" value="Genomic_DNA"/>
</dbReference>
<dbReference type="SUPFAM" id="SSF74650">
    <property type="entry name" value="Galactose mutarotase-like"/>
    <property type="match status" value="1"/>
</dbReference>
<dbReference type="Gene3D" id="3.30.70.1020">
    <property type="entry name" value="Trehalose-6-phosphate phosphatase related protein, domain 2"/>
    <property type="match status" value="1"/>
</dbReference>
<dbReference type="GO" id="GO:0004805">
    <property type="term" value="F:trehalose-phosphatase activity"/>
    <property type="evidence" value="ECO:0007669"/>
    <property type="project" value="UniProtKB-EC"/>
</dbReference>
<name>A0A9Y2MR76_9PSEU</name>
<dbReference type="NCBIfam" id="TIGR01484">
    <property type="entry name" value="HAD-SF-IIB"/>
    <property type="match status" value="1"/>
</dbReference>
<dbReference type="InterPro" id="IPR005195">
    <property type="entry name" value="Glyco_hydro_65_M"/>
</dbReference>
<dbReference type="GO" id="GO:0016757">
    <property type="term" value="F:glycosyltransferase activity"/>
    <property type="evidence" value="ECO:0007669"/>
    <property type="project" value="UniProtKB-ARBA"/>
</dbReference>
<keyword evidence="1" id="KW-0326">Glycosidase</keyword>
<feature type="compositionally biased region" description="Basic and acidic residues" evidence="2">
    <location>
        <begin position="1094"/>
        <end position="1107"/>
    </location>
</feature>
<dbReference type="Pfam" id="PF02358">
    <property type="entry name" value="Trehalose_PPase"/>
    <property type="match status" value="1"/>
</dbReference>
<evidence type="ECO:0000256" key="1">
    <source>
        <dbReference type="ARBA" id="ARBA00023295"/>
    </source>
</evidence>
<keyword evidence="7" id="KW-1185">Reference proteome</keyword>
<dbReference type="Gene3D" id="2.70.98.40">
    <property type="entry name" value="Glycoside hydrolase, family 65, N-terminal domain"/>
    <property type="match status" value="1"/>
</dbReference>
<evidence type="ECO:0000313" key="6">
    <source>
        <dbReference type="EMBL" id="WIX75131.1"/>
    </source>
</evidence>
<evidence type="ECO:0000259" key="4">
    <source>
        <dbReference type="Pfam" id="PF03633"/>
    </source>
</evidence>
<dbReference type="Pfam" id="PF03636">
    <property type="entry name" value="Glyco_hydro_65N"/>
    <property type="match status" value="1"/>
</dbReference>
<organism evidence="6 7">
    <name type="scientific">Amycolatopsis carbonis</name>
    <dbReference type="NCBI Taxonomy" id="715471"/>
    <lineage>
        <taxon>Bacteria</taxon>
        <taxon>Bacillati</taxon>
        <taxon>Actinomycetota</taxon>
        <taxon>Actinomycetes</taxon>
        <taxon>Pseudonocardiales</taxon>
        <taxon>Pseudonocardiaceae</taxon>
        <taxon>Amycolatopsis</taxon>
    </lineage>
</organism>
<dbReference type="CDD" id="cd01627">
    <property type="entry name" value="HAD_TPP"/>
    <property type="match status" value="1"/>
</dbReference>
<dbReference type="InterPro" id="IPR005196">
    <property type="entry name" value="Glyco_hydro_65_N"/>
</dbReference>
<evidence type="ECO:0000256" key="2">
    <source>
        <dbReference type="SAM" id="MobiDB-lite"/>
    </source>
</evidence>
<dbReference type="Gene3D" id="1.50.10.10">
    <property type="match status" value="1"/>
</dbReference>
<gene>
    <name evidence="6" type="primary">otsB</name>
    <name evidence="6" type="ORF">QRX50_26675</name>
</gene>
<feature type="region of interest" description="Disordered" evidence="2">
    <location>
        <begin position="1087"/>
        <end position="1107"/>
    </location>
</feature>
<dbReference type="InterPro" id="IPR012341">
    <property type="entry name" value="6hp_glycosidase-like_sf"/>
</dbReference>
<feature type="domain" description="Glycoside hydrolase family 65 C-terminal" evidence="4">
    <location>
        <begin position="1010"/>
        <end position="1072"/>
    </location>
</feature>
<dbReference type="EC" id="3.1.3.12" evidence="6"/>
<dbReference type="InterPro" id="IPR008928">
    <property type="entry name" value="6-hairpin_glycosidase_sf"/>
</dbReference>
<dbReference type="KEGG" id="acab:QRX50_26675"/>
<dbReference type="RefSeq" id="WP_285965908.1">
    <property type="nucleotide sequence ID" value="NZ_CP127294.1"/>
</dbReference>
<dbReference type="InterPro" id="IPR006379">
    <property type="entry name" value="HAD-SF_hydro_IIB"/>
</dbReference>
<dbReference type="SUPFAM" id="SSF48208">
    <property type="entry name" value="Six-hairpin glycosidases"/>
    <property type="match status" value="1"/>
</dbReference>
<dbReference type="InterPro" id="IPR011013">
    <property type="entry name" value="Gal_mutarotase_sf_dom"/>
</dbReference>
<sequence>MTEPTSMVRELPHALRDGDRFARRLAGRRPAVFLDYDGVLAPIVDHPEDALISERMRDTVRALAMRCPVCVVSGRDRLDVQRLMGVDDLVVAGSHGFDIWSPAAGEIHHDAASGFEDVIGEVTDRLRTETGSIPGVVIEPKKASVAVHYRLVDPDRRPRIATVVETLLAEHPDRLKMTPGKMVYELQPKIDWHKGKAVLHLLRALHLDSPDVVPIYLGDDITDEDAFRAVADRGGAGIFVGTADDPEVGDRTTSAEFILSSPEEVAQLLSTLAVGEGRSPDEGESASDCVLVYDHFDPGTEGLRESLTSTGNGYFCTRGAAEWEDADKVHYPGTYAHGGFNRETTILGGRPVQNEDLVNLPNWLVLKLRIEGEEAIRLGNVDLISYEHSYDIRLATVQRVLRFRDRAGRETTLRSRRFVSMAHSHQAGIEWTLTPENWSGRVEVISGLDGRVTNQMVARYRELEGRHLDPVSPRTFGPETIALKVQTRQSDIYVTEAARTRVFLDGEQLPVERTLDQMDDYIQQVISFDVARGRPVRVEKMVSLFTSHDNAITETLAAAGRGVLRYPDFAEALVEHASAWTELWEVCDLELPREPRVELLLRFHVAHVLQVCSRHTARHDAGVPARGLNGEAYRGHVFWDELFIYPFLNFRLPDITRGLLLYRYRRLTEARAAAREAGFQGAMFPWQSGSDGTEETQVVHLNPLSGQWDPDLSHNQRHVNAAIFYNVWQYYQATDDREFLRDYGAELMLEIARFWASIARYDPERDRYEIHGVMGPDEFHERYPGSEQGGLRNNAYTNVMVAWIADTAPRVLRLLPASRRAALRARLGLTDDELHTWDEMSRKMYVPFHPDGIISQFEGYLDLDELDWEHYRAAHANIQRLDRILKADGEEPDRFKLAKQADAVMLFFLFSDEELRTLFRRLGYEPDAELTRRTIDYYDRRTSHGSTLSLVTHAGVLAALDPKSSWDRFIVALESDIGDVQGGTTKEGIHVGVMSGTLDLLQRYYVGSAVRDGVLYFAPTQLNRLDGLVFSMQYRGVPLRVSITGDELTVFALPQGFRGPVLIGVGDEVHELGAGDSRVFTLPREPEPAAVESHPGHAEGSHHGERL</sequence>
<evidence type="ECO:0000259" key="3">
    <source>
        <dbReference type="Pfam" id="PF03632"/>
    </source>
</evidence>
<dbReference type="GO" id="GO:0004553">
    <property type="term" value="F:hydrolase activity, hydrolyzing O-glycosyl compounds"/>
    <property type="evidence" value="ECO:0007669"/>
    <property type="project" value="TreeGrafter"/>
</dbReference>
<dbReference type="InterPro" id="IPR036412">
    <property type="entry name" value="HAD-like_sf"/>
</dbReference>
<dbReference type="FunFam" id="1.50.10.10:FF:000053">
    <property type="entry name" value="Putative glycosyl hydrolase"/>
    <property type="match status" value="1"/>
</dbReference>
<protein>
    <submittedName>
        <fullName evidence="6">Trehalose-phosphatase</fullName>
        <ecNumber evidence="6">3.1.3.12</ecNumber>
    </submittedName>
</protein>
<dbReference type="Proteomes" id="UP001236014">
    <property type="component" value="Chromosome"/>
</dbReference>
<proteinExistence type="predicted"/>
<dbReference type="Gene3D" id="2.60.420.10">
    <property type="entry name" value="Maltose phosphorylase, domain 3"/>
    <property type="match status" value="1"/>
</dbReference>
<dbReference type="SUPFAM" id="SSF56784">
    <property type="entry name" value="HAD-like"/>
    <property type="match status" value="1"/>
</dbReference>
<dbReference type="InterPro" id="IPR023214">
    <property type="entry name" value="HAD_sf"/>
</dbReference>
<keyword evidence="6" id="KW-0378">Hydrolase</keyword>
<dbReference type="InterPro" id="IPR003337">
    <property type="entry name" value="Trehalose_PPase"/>
</dbReference>